<reference evidence="1" key="2">
    <citation type="submission" date="2015-06" db="UniProtKB">
        <authorList>
            <consortium name="EnsemblMetazoa"/>
        </authorList>
    </citation>
    <scope>IDENTIFICATION</scope>
</reference>
<dbReference type="Proteomes" id="UP000015102">
    <property type="component" value="Unassembled WGS sequence"/>
</dbReference>
<keyword evidence="2" id="KW-1185">Reference proteome</keyword>
<dbReference type="EMBL" id="CAQQ02044564">
    <property type="status" value="NOT_ANNOTATED_CDS"/>
    <property type="molecule type" value="Genomic_DNA"/>
</dbReference>
<protein>
    <submittedName>
        <fullName evidence="1">Uncharacterized protein</fullName>
    </submittedName>
</protein>
<dbReference type="HOGENOM" id="CLU_2471628_0_0_1"/>
<reference evidence="2" key="1">
    <citation type="submission" date="2013-02" db="EMBL/GenBank/DDBJ databases">
        <authorList>
            <person name="Hughes D."/>
        </authorList>
    </citation>
    <scope>NUCLEOTIDE SEQUENCE</scope>
    <source>
        <strain>Durham</strain>
        <strain evidence="2">NC isolate 2 -- Noor lab</strain>
    </source>
</reference>
<proteinExistence type="predicted"/>
<evidence type="ECO:0000313" key="2">
    <source>
        <dbReference type="Proteomes" id="UP000015102"/>
    </source>
</evidence>
<name>T1H1E3_MEGSC</name>
<dbReference type="EnsemblMetazoa" id="MESCA010002-RA">
    <property type="protein sequence ID" value="MESCA010002-PA"/>
    <property type="gene ID" value="MESCA010002"/>
</dbReference>
<organism evidence="1 2">
    <name type="scientific">Megaselia scalaris</name>
    <name type="common">Humpbacked fly</name>
    <name type="synonym">Phora scalaris</name>
    <dbReference type="NCBI Taxonomy" id="36166"/>
    <lineage>
        <taxon>Eukaryota</taxon>
        <taxon>Metazoa</taxon>
        <taxon>Ecdysozoa</taxon>
        <taxon>Arthropoda</taxon>
        <taxon>Hexapoda</taxon>
        <taxon>Insecta</taxon>
        <taxon>Pterygota</taxon>
        <taxon>Neoptera</taxon>
        <taxon>Endopterygota</taxon>
        <taxon>Diptera</taxon>
        <taxon>Brachycera</taxon>
        <taxon>Muscomorpha</taxon>
        <taxon>Platypezoidea</taxon>
        <taxon>Phoridae</taxon>
        <taxon>Megaseliini</taxon>
        <taxon>Megaselia</taxon>
    </lineage>
</organism>
<evidence type="ECO:0000313" key="1">
    <source>
        <dbReference type="EnsemblMetazoa" id="MESCA010002-PA"/>
    </source>
</evidence>
<dbReference type="AlphaFoldDB" id="T1H1E3"/>
<accession>T1H1E3</accession>
<dbReference type="EMBL" id="CAQQ02044565">
    <property type="status" value="NOT_ANNOTATED_CDS"/>
    <property type="molecule type" value="Genomic_DNA"/>
</dbReference>
<dbReference type="EMBL" id="CAQQ02044563">
    <property type="status" value="NOT_ANNOTATED_CDS"/>
    <property type="molecule type" value="Genomic_DNA"/>
</dbReference>
<sequence length="88" mass="10620">MSYLRYIFIAEREHTDYFQLENHVNCNVYVKRDCVFDKDERCSLGGDNLLQVLRQRHCRKTRNRLWGLYTCVRTAVVEMKGRRGHKPI</sequence>